<dbReference type="PRINTS" id="PR00465">
    <property type="entry name" value="EP450IV"/>
</dbReference>
<evidence type="ECO:0000256" key="9">
    <source>
        <dbReference type="SAM" id="Phobius"/>
    </source>
</evidence>
<dbReference type="PRINTS" id="PR00385">
    <property type="entry name" value="P450"/>
</dbReference>
<dbReference type="GO" id="GO:0016705">
    <property type="term" value="F:oxidoreductase activity, acting on paired donors, with incorporation or reduction of molecular oxygen"/>
    <property type="evidence" value="ECO:0007669"/>
    <property type="project" value="InterPro"/>
</dbReference>
<dbReference type="InterPro" id="IPR036396">
    <property type="entry name" value="Cyt_P450_sf"/>
</dbReference>
<keyword evidence="9" id="KW-1133">Transmembrane helix</keyword>
<evidence type="ECO:0000256" key="7">
    <source>
        <dbReference type="ARBA" id="ARBA00023033"/>
    </source>
</evidence>
<protein>
    <recommendedName>
        <fullName evidence="12">Cytochrome P450</fullName>
    </recommendedName>
</protein>
<feature type="binding site" description="axial binding residue" evidence="8">
    <location>
        <position position="505"/>
    </location>
    <ligand>
        <name>heme</name>
        <dbReference type="ChEBI" id="CHEBI:30413"/>
    </ligand>
    <ligandPart>
        <name>Fe</name>
        <dbReference type="ChEBI" id="CHEBI:18248"/>
    </ligandPart>
</feature>
<feature type="transmembrane region" description="Helical" evidence="9">
    <location>
        <begin position="32"/>
        <end position="53"/>
    </location>
</feature>
<gene>
    <name evidence="10" type="ORF">TsFJ059_008739</name>
</gene>
<evidence type="ECO:0000256" key="3">
    <source>
        <dbReference type="ARBA" id="ARBA00022617"/>
    </source>
</evidence>
<comment type="cofactor">
    <cofactor evidence="1 8">
        <name>heme</name>
        <dbReference type="ChEBI" id="CHEBI:30413"/>
    </cofactor>
</comment>
<keyword evidence="9" id="KW-0472">Membrane</keyword>
<dbReference type="GO" id="GO:0004497">
    <property type="term" value="F:monooxygenase activity"/>
    <property type="evidence" value="ECO:0007669"/>
    <property type="project" value="UniProtKB-KW"/>
</dbReference>
<dbReference type="PANTHER" id="PTHR24305:SF237">
    <property type="entry name" value="CYTOCHROME P450 MONOOXYGENASE ATNE-RELATED"/>
    <property type="match status" value="1"/>
</dbReference>
<dbReference type="InterPro" id="IPR050121">
    <property type="entry name" value="Cytochrome_P450_monoxygenase"/>
</dbReference>
<dbReference type="SUPFAM" id="SSF48264">
    <property type="entry name" value="Cytochrome P450"/>
    <property type="match status" value="1"/>
</dbReference>
<evidence type="ECO:0000256" key="4">
    <source>
        <dbReference type="ARBA" id="ARBA00022723"/>
    </source>
</evidence>
<keyword evidence="6 8" id="KW-0408">Iron</keyword>
<dbReference type="InterPro" id="IPR002403">
    <property type="entry name" value="Cyt_P450_E_grp-IV"/>
</dbReference>
<dbReference type="GO" id="GO:0020037">
    <property type="term" value="F:heme binding"/>
    <property type="evidence" value="ECO:0007669"/>
    <property type="project" value="InterPro"/>
</dbReference>
<keyword evidence="4 8" id="KW-0479">Metal-binding</keyword>
<dbReference type="Gene3D" id="1.10.630.10">
    <property type="entry name" value="Cytochrome P450"/>
    <property type="match status" value="1"/>
</dbReference>
<keyword evidence="3 8" id="KW-0349">Heme</keyword>
<reference evidence="10 11" key="1">
    <citation type="submission" date="2021-08" db="EMBL/GenBank/DDBJ databases">
        <title>The highly contiguous genome resource for Trichoderma semiorbis FJ059, a fungal antagonistic to plant pathogens.</title>
        <authorList>
            <person name="Liu T."/>
        </authorList>
    </citation>
    <scope>NUCLEOTIDE SEQUENCE [LARGE SCALE GENOMIC DNA]</scope>
    <source>
        <strain evidence="10 11">FJ059</strain>
    </source>
</reference>
<sequence>MAFHIIPACAFASICLGLVTLSYYHLQQPRSLLWYTQAAAIVFFEWFFSNLVYKLAFHPLAKYPGPLIASLTDWYTVYWIAEGGRHLELDKQHKKHGKFVRFGPNRLSINSAKASRDLHDVNSNTFKADAYGSFKRFFGAEMSLTTVDHKAHAFRCRVNVTAITSAAVKEFEDQVTPHLDEFISIISEGAGSKSQGEYGWSAGKDMSYAVAFCIADIMGSVTFGRTWNVQRDPKYRHFVKDLPNGVAGIHLVGHMQSLFFCNLHKVLFKELIVGVGNLMSVSRSFALWRLEQSSMPYRDIWQALLASRDPKTGEAFSTEELISEASLFIIGGTDGMITATTSTLFYLTHNPRTLERLTREIREAFPLSSEDLGKKGSSVNCPIRFASAELQKIAYLPACIDEAMRMSPPVPSILPRVVGPGGLTVDGEYFPAGVNLGIPHYSMHHSEDNFAEPLTYAPGRWFLEERIKGLKDGSVPVSGKESPKMRPAVGQSYGFTPFGGGRSSCIGKYLAYQEMSIVLARLIWLFDIRLDPSSNMGEGVEMPRKAGNARASFSCMTDLSVHRKDQCYNSDTERSWLHNWSTVLA</sequence>
<evidence type="ECO:0000256" key="1">
    <source>
        <dbReference type="ARBA" id="ARBA00001971"/>
    </source>
</evidence>
<dbReference type="PANTHER" id="PTHR24305">
    <property type="entry name" value="CYTOCHROME P450"/>
    <property type="match status" value="1"/>
</dbReference>
<keyword evidence="7" id="KW-0503">Monooxygenase</keyword>
<dbReference type="Pfam" id="PF00067">
    <property type="entry name" value="p450"/>
    <property type="match status" value="1"/>
</dbReference>
<evidence type="ECO:0000313" key="11">
    <source>
        <dbReference type="Proteomes" id="UP000826573"/>
    </source>
</evidence>
<organism evidence="10 11">
    <name type="scientific">Trichoderma semiorbis</name>
    <dbReference type="NCBI Taxonomy" id="1491008"/>
    <lineage>
        <taxon>Eukaryota</taxon>
        <taxon>Fungi</taxon>
        <taxon>Dikarya</taxon>
        <taxon>Ascomycota</taxon>
        <taxon>Pezizomycotina</taxon>
        <taxon>Sordariomycetes</taxon>
        <taxon>Hypocreomycetidae</taxon>
        <taxon>Hypocreales</taxon>
        <taxon>Hypocreaceae</taxon>
        <taxon>Trichoderma</taxon>
    </lineage>
</organism>
<dbReference type="InterPro" id="IPR001128">
    <property type="entry name" value="Cyt_P450"/>
</dbReference>
<evidence type="ECO:0000256" key="2">
    <source>
        <dbReference type="ARBA" id="ARBA00010617"/>
    </source>
</evidence>
<accession>A0A9P8KRK9</accession>
<evidence type="ECO:0000256" key="8">
    <source>
        <dbReference type="PIRSR" id="PIRSR602403-1"/>
    </source>
</evidence>
<evidence type="ECO:0000256" key="6">
    <source>
        <dbReference type="ARBA" id="ARBA00023004"/>
    </source>
</evidence>
<evidence type="ECO:0000313" key="10">
    <source>
        <dbReference type="EMBL" id="KAH0523779.1"/>
    </source>
</evidence>
<evidence type="ECO:0000256" key="5">
    <source>
        <dbReference type="ARBA" id="ARBA00023002"/>
    </source>
</evidence>
<feature type="transmembrane region" description="Helical" evidence="9">
    <location>
        <begin position="5"/>
        <end position="26"/>
    </location>
</feature>
<keyword evidence="11" id="KW-1185">Reference proteome</keyword>
<dbReference type="AlphaFoldDB" id="A0A9P8KRK9"/>
<comment type="caution">
    <text evidence="10">The sequence shown here is derived from an EMBL/GenBank/DDBJ whole genome shotgun (WGS) entry which is preliminary data.</text>
</comment>
<dbReference type="GO" id="GO:0005506">
    <property type="term" value="F:iron ion binding"/>
    <property type="evidence" value="ECO:0007669"/>
    <property type="project" value="InterPro"/>
</dbReference>
<name>A0A9P8KRK9_9HYPO</name>
<dbReference type="EMBL" id="JAIMJC010000006">
    <property type="protein sequence ID" value="KAH0523779.1"/>
    <property type="molecule type" value="Genomic_DNA"/>
</dbReference>
<proteinExistence type="inferred from homology"/>
<keyword evidence="9" id="KW-0812">Transmembrane</keyword>
<evidence type="ECO:0008006" key="12">
    <source>
        <dbReference type="Google" id="ProtNLM"/>
    </source>
</evidence>
<comment type="similarity">
    <text evidence="2">Belongs to the cytochrome P450 family.</text>
</comment>
<dbReference type="Proteomes" id="UP000826573">
    <property type="component" value="Unassembled WGS sequence"/>
</dbReference>
<keyword evidence="5" id="KW-0560">Oxidoreductase</keyword>